<dbReference type="Gene3D" id="3.10.450.50">
    <property type="match status" value="1"/>
</dbReference>
<comment type="caution">
    <text evidence="2">The sequence shown here is derived from an EMBL/GenBank/DDBJ whole genome shotgun (WGS) entry which is preliminary data.</text>
</comment>
<dbReference type="RefSeq" id="WP_020516197.1">
    <property type="nucleotide sequence ID" value="NZ_JBIAZU010000008.1"/>
</dbReference>
<sequence>MTIDLPAPVAAAIDAANANDTGAFLACFPPDGVVDDWGREFVGHDEIRGWSDREFIGVKVNLAVVHADIDDVNVVVTAQVGGDGFNGPSHFTFQVEGTHIVRMTIRA</sequence>
<keyword evidence="3" id="KW-1185">Reference proteome</keyword>
<dbReference type="Proteomes" id="UP001602245">
    <property type="component" value="Unassembled WGS sequence"/>
</dbReference>
<evidence type="ECO:0000313" key="3">
    <source>
        <dbReference type="Proteomes" id="UP001602245"/>
    </source>
</evidence>
<organism evidence="2 3">
    <name type="scientific">Paractinoplanes globisporus</name>
    <dbReference type="NCBI Taxonomy" id="113565"/>
    <lineage>
        <taxon>Bacteria</taxon>
        <taxon>Bacillati</taxon>
        <taxon>Actinomycetota</taxon>
        <taxon>Actinomycetes</taxon>
        <taxon>Micromonosporales</taxon>
        <taxon>Micromonosporaceae</taxon>
        <taxon>Paractinoplanes</taxon>
    </lineage>
</organism>
<evidence type="ECO:0000259" key="1">
    <source>
        <dbReference type="Pfam" id="PF12680"/>
    </source>
</evidence>
<dbReference type="InterPro" id="IPR037401">
    <property type="entry name" value="SnoaL-like"/>
</dbReference>
<proteinExistence type="predicted"/>
<dbReference type="EMBL" id="JBIAZU010000008">
    <property type="protein sequence ID" value="MFF5295994.1"/>
    <property type="molecule type" value="Genomic_DNA"/>
</dbReference>
<accession>A0ABW6WTU5</accession>
<protein>
    <submittedName>
        <fullName evidence="2">Nuclear transport factor 2 family protein</fullName>
    </submittedName>
</protein>
<evidence type="ECO:0000313" key="2">
    <source>
        <dbReference type="EMBL" id="MFF5295994.1"/>
    </source>
</evidence>
<dbReference type="SUPFAM" id="SSF54427">
    <property type="entry name" value="NTF2-like"/>
    <property type="match status" value="1"/>
</dbReference>
<dbReference type="Pfam" id="PF12680">
    <property type="entry name" value="SnoaL_2"/>
    <property type="match status" value="1"/>
</dbReference>
<gene>
    <name evidence="2" type="ORF">ACFY35_41730</name>
</gene>
<name>A0ABW6WTU5_9ACTN</name>
<dbReference type="InterPro" id="IPR032710">
    <property type="entry name" value="NTF2-like_dom_sf"/>
</dbReference>
<feature type="domain" description="SnoaL-like" evidence="1">
    <location>
        <begin position="9"/>
        <end position="103"/>
    </location>
</feature>
<reference evidence="2 3" key="1">
    <citation type="submission" date="2024-10" db="EMBL/GenBank/DDBJ databases">
        <title>The Natural Products Discovery Center: Release of the First 8490 Sequenced Strains for Exploring Actinobacteria Biosynthetic Diversity.</title>
        <authorList>
            <person name="Kalkreuter E."/>
            <person name="Kautsar S.A."/>
            <person name="Yang D."/>
            <person name="Bader C.D."/>
            <person name="Teijaro C.N."/>
            <person name="Fluegel L."/>
            <person name="Davis C.M."/>
            <person name="Simpson J.R."/>
            <person name="Lauterbach L."/>
            <person name="Steele A.D."/>
            <person name="Gui C."/>
            <person name="Meng S."/>
            <person name="Li G."/>
            <person name="Viehrig K."/>
            <person name="Ye F."/>
            <person name="Su P."/>
            <person name="Kiefer A.F."/>
            <person name="Nichols A."/>
            <person name="Cepeda A.J."/>
            <person name="Yan W."/>
            <person name="Fan B."/>
            <person name="Jiang Y."/>
            <person name="Adhikari A."/>
            <person name="Zheng C.-J."/>
            <person name="Schuster L."/>
            <person name="Cowan T.M."/>
            <person name="Smanski M.J."/>
            <person name="Chevrette M.G."/>
            <person name="De Carvalho L.P.S."/>
            <person name="Shen B."/>
        </authorList>
    </citation>
    <scope>NUCLEOTIDE SEQUENCE [LARGE SCALE GENOMIC DNA]</scope>
    <source>
        <strain evidence="2 3">NPDC000087</strain>
    </source>
</reference>